<gene>
    <name evidence="12" type="primary">Contig19644.g951</name>
    <name evidence="12" type="ORF">STYLEM_20353</name>
</gene>
<dbReference type="InterPro" id="IPR056768">
    <property type="entry name" value="THU_Piezo"/>
</dbReference>
<protein>
    <submittedName>
        <fullName evidence="12">Uncharacterized protein</fullName>
    </submittedName>
</protein>
<feature type="region of interest" description="Disordered" evidence="6">
    <location>
        <begin position="1267"/>
        <end position="1333"/>
    </location>
</feature>
<feature type="transmembrane region" description="Helical" evidence="7">
    <location>
        <begin position="646"/>
        <end position="662"/>
    </location>
</feature>
<dbReference type="GO" id="GO:0050982">
    <property type="term" value="P:detection of mechanical stimulus"/>
    <property type="evidence" value="ECO:0007669"/>
    <property type="project" value="TreeGrafter"/>
</dbReference>
<feature type="chain" id="PRO_5001729898" evidence="8">
    <location>
        <begin position="17"/>
        <end position="2429"/>
    </location>
</feature>
<comment type="subcellular location">
    <subcellularLocation>
        <location evidence="1">Membrane</location>
        <topology evidence="1">Multi-pass membrane protein</topology>
    </subcellularLocation>
</comment>
<dbReference type="Pfam" id="PF24874">
    <property type="entry name" value="Piezo_THU9_anchor"/>
    <property type="match status" value="2"/>
</dbReference>
<evidence type="ECO:0000313" key="13">
    <source>
        <dbReference type="Proteomes" id="UP000039865"/>
    </source>
</evidence>
<evidence type="ECO:0000256" key="4">
    <source>
        <dbReference type="ARBA" id="ARBA00022989"/>
    </source>
</evidence>
<dbReference type="InterPro" id="IPR031334">
    <property type="entry name" value="Piezo_cap_dom"/>
</dbReference>
<dbReference type="PANTHER" id="PTHR13167:SF25">
    <property type="entry name" value="PIEZO-TYPE MECHANOSENSITIVE ION CHANNEL COMPONENT"/>
    <property type="match status" value="1"/>
</dbReference>
<comment type="similarity">
    <text evidence="2">Belongs to the PIEZO (TC 1.A.75) family.</text>
</comment>
<feature type="transmembrane region" description="Helical" evidence="7">
    <location>
        <begin position="273"/>
        <end position="290"/>
    </location>
</feature>
<dbReference type="InParanoid" id="A0A078B9J0"/>
<evidence type="ECO:0000256" key="6">
    <source>
        <dbReference type="SAM" id="MobiDB-lite"/>
    </source>
</evidence>
<evidence type="ECO:0000256" key="3">
    <source>
        <dbReference type="ARBA" id="ARBA00022692"/>
    </source>
</evidence>
<feature type="transmembrane region" description="Helical" evidence="7">
    <location>
        <begin position="2050"/>
        <end position="2068"/>
    </location>
</feature>
<feature type="compositionally biased region" description="Polar residues" evidence="6">
    <location>
        <begin position="803"/>
        <end position="817"/>
    </location>
</feature>
<dbReference type="GO" id="GO:0071260">
    <property type="term" value="P:cellular response to mechanical stimulus"/>
    <property type="evidence" value="ECO:0007669"/>
    <property type="project" value="TreeGrafter"/>
</dbReference>
<feature type="transmembrane region" description="Helical" evidence="7">
    <location>
        <begin position="1523"/>
        <end position="1541"/>
    </location>
</feature>
<feature type="transmembrane region" description="Helical" evidence="7">
    <location>
        <begin position="378"/>
        <end position="394"/>
    </location>
</feature>
<accession>A0A078B9J0</accession>
<evidence type="ECO:0000313" key="12">
    <source>
        <dbReference type="EMBL" id="CDW91200.1"/>
    </source>
</evidence>
<feature type="transmembrane region" description="Helical" evidence="7">
    <location>
        <begin position="1167"/>
        <end position="1185"/>
    </location>
</feature>
<keyword evidence="8" id="KW-0732">Signal</keyword>
<feature type="transmembrane region" description="Helical" evidence="7">
    <location>
        <begin position="468"/>
        <end position="486"/>
    </location>
</feature>
<feature type="transmembrane region" description="Helical" evidence="7">
    <location>
        <begin position="1947"/>
        <end position="1965"/>
    </location>
</feature>
<dbReference type="GO" id="GO:0005261">
    <property type="term" value="F:monoatomic cation channel activity"/>
    <property type="evidence" value="ECO:0007669"/>
    <property type="project" value="TreeGrafter"/>
</dbReference>
<feature type="domain" description="Piezo THU9 and anchor" evidence="11">
    <location>
        <begin position="1942"/>
        <end position="2109"/>
    </location>
</feature>
<feature type="signal peptide" evidence="8">
    <location>
        <begin position="1"/>
        <end position="16"/>
    </location>
</feature>
<evidence type="ECO:0000256" key="5">
    <source>
        <dbReference type="ARBA" id="ARBA00023136"/>
    </source>
</evidence>
<evidence type="ECO:0000259" key="11">
    <source>
        <dbReference type="Pfam" id="PF24874"/>
    </source>
</evidence>
<feature type="transmembrane region" description="Helical" evidence="7">
    <location>
        <begin position="2089"/>
        <end position="2111"/>
    </location>
</feature>
<feature type="transmembrane region" description="Helical" evidence="7">
    <location>
        <begin position="193"/>
        <end position="213"/>
    </location>
</feature>
<feature type="transmembrane region" description="Helical" evidence="7">
    <location>
        <begin position="863"/>
        <end position="890"/>
    </location>
</feature>
<feature type="compositionally biased region" description="Polar residues" evidence="6">
    <location>
        <begin position="1271"/>
        <end position="1290"/>
    </location>
</feature>
<evidence type="ECO:0000256" key="8">
    <source>
        <dbReference type="SAM" id="SignalP"/>
    </source>
</evidence>
<feature type="transmembrane region" description="Helical" evidence="7">
    <location>
        <begin position="1068"/>
        <end position="1094"/>
    </location>
</feature>
<feature type="transmembrane region" description="Helical" evidence="7">
    <location>
        <begin position="1788"/>
        <end position="1808"/>
    </location>
</feature>
<feature type="transmembrane region" description="Helical" evidence="7">
    <location>
        <begin position="1580"/>
        <end position="1598"/>
    </location>
</feature>
<sequence>MVIIIVVIQLYRVTRASTFKNLPQGILPVDDHLPERESDNQIMMKTISKKKTDRGRSFAPNLKSASKATTVGKFRERTLGLRQKLDESSIQIVASQYYKDFSPQIWLWICRFTAFIWCYTYHDFQSWIILMWIMHSTVFKSTRRFADFTNRFYLPIFVLIFLFYYLINIPGVIEYDQMRDNLDQWQSYGFYEFSIPCLETGLMFGALLPFFFFMKSSQKYLSFNKDDQKRKLLQKLTDEKAPTIYYFFFSLLRNLDLIVFTAIFFSGVNKIDFYHIFLMYLYTLLVHYIPEDSLIDDFAQVMGFATEYDEQGIYRLLHNEKEVHQYSINAKNNFKGRYPRIYHLWELLHHLKKEFLILICFVIFFMMIILSTKSIINWGFQIIICIFIITYVAVGNNAPANTGIKRLDRVWDIIIYYSSLVLVLQITYQFAALPIVRKSLELDDFLNMFPYWIRKNLGIIGFQVYSKYIWQKFLIYLLYFSIGVYVRKQLNVWINEMKQTQGPNNIQDGREHSRNSDMVEDYDQDKANLDWEKEYLKIRFTTPYLVYKVRKVWVILDKLSQILFVVISIMIMILSNYWQISLSMAIHLSVFIGLCLVISSRLYQNRKREKILYKGKGTLTVEEVGEHWTKYKRVVNEHQVKLRQRAWFFQFVVTLLCIALLYPTEFIYQIRKTFVELEEFELVNALDYFIFYLFWGGIYHSPWEISGHGYFYNIYGYLIILILLIFEKNAQQWALNRFGCSVEKAKWFSEIEEHLSKPKEKQHLTIAEQAIKEEEDEDGEYSELSRGKLFQYDKNQSDKKAKSSLSESMQSDRGSNSFEERRSLGSDTKELSKDELREGIRRWLRKRYKIKFLNGVKIFLEDFIQLMLLISSVYKDSVIGLILLLGVFIYMTRRKIRTMVRIAWIVGFCMILQYGLALSNLTSFNNPMDFPYPFDPYPTEEDPEGRFFIPWYLKIPLLRDSLNWALYLGMGISNTKLNGLWIDYAIMGFIQAHLFYFGCQLFSVDYKVVKGDLLNEMFDDYCKLACNDSSPETVKKETRKLKHSIFLYNFYKGIQFSIFMHFHQITIVVTLLLAILARSLFSFGYIIVCMIMIYENHKFFRKEQKNFRLQNVLKYWLRPYVFIDITLQLIFQIPLDFLHAGQEIRWSWQNIIGFQEIWSEDSFNNEAVARSIIFIVLKTFTYFFVTSQIQIFSSTAYKRYVKKDLVKFIDMAETKGMSIRMKFNNEKIEKIRQQTQEKKKMDDMLVKLKKLIKKWQMQFYDQEIDHHHDPNFQTTRQPLTPQQVSQQVSEPLQRKAAMREGKNPDDKEDDSLGIIGSNPRQRSQTVLAQNKKGKKGNMETFIITDSRNSRLPQIIEEEEFLFKDDEEILEKVTKKLSPFAKALIWLKKKHTEQIIFIQSEGFLKRVAEDMISAKTNIYTKMERKMIKDIKELRKQYESKISQSETFDVDIKDLKRTQEYISFGGLFKGYLKFIFELIVTYSDSVCYFLMIISMMKNAGLISVFYPFIVFGYALMEEINPSKKFWYGILIYTEFLILIKFLFQLQFWEAIFELEEIQSFQDILNTYHIGLTRQASGAFGDMLAYFLPEILILFSIMSHIQKEIISGLLYLKESQLEGIEEALLRCLRYGKENNQTQQTKNKFSPAVNTMISQSYVGDDEDSFDLYDIDLRREVKRFYKEFPRNNSFNIPDRIIELILKPLDDDEIPNAELGDNQKIPKKRKDTRPNSMVEINDLKKIYNELWEQDRIKKEIKTGFFLKIQSNIQRVLYKNQFFARLFPSVKEQKPGKDLYALMATFQFLICLFLIFFYTKMDADVTNISDVMTYNQFSGQMVIGLFLQILIMIIDRYLYKSKTFIQVQEKERKKKSVRQEQNSTAENQEGKNVESLDRGKSFFQFLKKETQVHKLIGKAKLRHLEDVSSSDEEEERRLLERQIVLEQTKITLAIVSKFYLQWLLLIFIHLFVFWYFPIAGCNEFGGNWALVIFYILYCAYFWTSALQIRFGLPEMKKGNFMMNDYGYMNTYAFKGFMAVPFLFELKTFADWTFTRTALDVFQWFILSSTHAELFLARCLQGRYRRKPLGKQIPFFMKLAVGVMGQIGIILLIAGPLLLFSTFNPISEKNPVVNAQIKLNMLIKQENSLAINTINLFTNNYVTELSDLNQQQYNVMKFGNELKTKSYDMELIQYVKMNNFSDTNWGVSLPNRLSLQQEFKDAASNIGNTSIQIQFQYQFDRSNPNAPTAQHQENLNLRLPQFYNIVKAFNKTFSLDCAQNQSLSNTFIVPPFFTSVNLLTDKEVAVPLVMSNWTKGLRIFYSCKDYWTVDQVLNSSSYEKDLFQSNLTGVSFFTFSNRISPSYFKYSILTFYISIVLVIGKLIRNVLVIGGNRIFIYEIPNSEQLLMLCEEEELYFTFVDIMRSPEMIKAITGTAIKKKNQ</sequence>
<feature type="transmembrane region" description="Helical" evidence="7">
    <location>
        <begin position="584"/>
        <end position="603"/>
    </location>
</feature>
<feature type="domain" description="Piezo transmembrane helical unit" evidence="10">
    <location>
        <begin position="1480"/>
        <end position="1597"/>
    </location>
</feature>
<evidence type="ECO:0000256" key="2">
    <source>
        <dbReference type="ARBA" id="ARBA00007821"/>
    </source>
</evidence>
<dbReference type="Proteomes" id="UP000039865">
    <property type="component" value="Unassembled WGS sequence"/>
</dbReference>
<feature type="domain" description="Piezo non-specific cation channel cap" evidence="9">
    <location>
        <begin position="2166"/>
        <end position="2422"/>
    </location>
</feature>
<feature type="transmembrane region" description="Helical" evidence="7">
    <location>
        <begin position="1828"/>
        <end position="1848"/>
    </location>
</feature>
<evidence type="ECO:0000256" key="1">
    <source>
        <dbReference type="ARBA" id="ARBA00004141"/>
    </source>
</evidence>
<organism evidence="12 13">
    <name type="scientific">Stylonychia lemnae</name>
    <name type="common">Ciliate</name>
    <dbReference type="NCBI Taxonomy" id="5949"/>
    <lineage>
        <taxon>Eukaryota</taxon>
        <taxon>Sar</taxon>
        <taxon>Alveolata</taxon>
        <taxon>Ciliophora</taxon>
        <taxon>Intramacronucleata</taxon>
        <taxon>Spirotrichea</taxon>
        <taxon>Stichotrichia</taxon>
        <taxon>Sporadotrichida</taxon>
        <taxon>Oxytrichidae</taxon>
        <taxon>Stylonychinae</taxon>
        <taxon>Stylonychia</taxon>
    </lineage>
</organism>
<feature type="transmembrane region" description="Helical" evidence="7">
    <location>
        <begin position="355"/>
        <end position="372"/>
    </location>
</feature>
<feature type="transmembrane region" description="Helical" evidence="7">
    <location>
        <begin position="710"/>
        <end position="726"/>
    </location>
</feature>
<feature type="transmembrane region" description="Helical" evidence="7">
    <location>
        <begin position="414"/>
        <end position="436"/>
    </location>
</feature>
<feature type="transmembrane region" description="Helical" evidence="7">
    <location>
        <begin position="152"/>
        <end position="173"/>
    </location>
</feature>
<dbReference type="OrthoDB" id="313451at2759"/>
<dbReference type="GO" id="GO:0016020">
    <property type="term" value="C:membrane"/>
    <property type="evidence" value="ECO:0007669"/>
    <property type="project" value="UniProtKB-SubCell"/>
</dbReference>
<feature type="transmembrane region" description="Helical" evidence="7">
    <location>
        <begin position="682"/>
        <end position="698"/>
    </location>
</feature>
<dbReference type="GO" id="GO:0008381">
    <property type="term" value="F:mechanosensitive monoatomic ion channel activity"/>
    <property type="evidence" value="ECO:0007669"/>
    <property type="project" value="InterPro"/>
</dbReference>
<evidence type="ECO:0000259" key="10">
    <source>
        <dbReference type="Pfam" id="PF23188"/>
    </source>
</evidence>
<keyword evidence="4 7" id="KW-1133">Transmembrane helix</keyword>
<dbReference type="GO" id="GO:0042391">
    <property type="term" value="P:regulation of membrane potential"/>
    <property type="evidence" value="ECO:0007669"/>
    <property type="project" value="TreeGrafter"/>
</dbReference>
<dbReference type="Pfam" id="PF12166">
    <property type="entry name" value="Piezo_cap"/>
    <property type="match status" value="1"/>
</dbReference>
<keyword evidence="13" id="KW-1185">Reference proteome</keyword>
<evidence type="ECO:0000259" key="9">
    <source>
        <dbReference type="Pfam" id="PF12166"/>
    </source>
</evidence>
<feature type="transmembrane region" description="Helical" evidence="7">
    <location>
        <begin position="902"/>
        <end position="921"/>
    </location>
</feature>
<dbReference type="InterPro" id="IPR056770">
    <property type="entry name" value="Piezo_THU9_anchor"/>
</dbReference>
<reference evidence="12 13" key="1">
    <citation type="submission" date="2014-06" db="EMBL/GenBank/DDBJ databases">
        <authorList>
            <person name="Swart Estienne"/>
        </authorList>
    </citation>
    <scope>NUCLEOTIDE SEQUENCE [LARGE SCALE GENOMIC DNA]</scope>
    <source>
        <strain evidence="12 13">130c</strain>
    </source>
</reference>
<feature type="transmembrane region" description="Helical" evidence="7">
    <location>
        <begin position="1977"/>
        <end position="1999"/>
    </location>
</feature>
<feature type="transmembrane region" description="Helical" evidence="7">
    <location>
        <begin position="984"/>
        <end position="1004"/>
    </location>
</feature>
<keyword evidence="5 7" id="KW-0472">Membrane</keyword>
<feature type="domain" description="Piezo THU9 and anchor" evidence="11">
    <location>
        <begin position="1786"/>
        <end position="1853"/>
    </location>
</feature>
<feature type="region of interest" description="Disordered" evidence="6">
    <location>
        <begin position="794"/>
        <end position="826"/>
    </location>
</feature>
<proteinExistence type="inferred from homology"/>
<feature type="transmembrane region" description="Helical" evidence="7">
    <location>
        <begin position="1115"/>
        <end position="1135"/>
    </location>
</feature>
<keyword evidence="3 7" id="KW-0812">Transmembrane</keyword>
<feature type="transmembrane region" description="Helical" evidence="7">
    <location>
        <begin position="559"/>
        <end position="578"/>
    </location>
</feature>
<feature type="transmembrane region" description="Helical" evidence="7">
    <location>
        <begin position="1497"/>
        <end position="1514"/>
    </location>
</feature>
<dbReference type="PANTHER" id="PTHR13167">
    <property type="entry name" value="PIEZO-TYPE MECHANOSENSITIVE ION CHANNEL COMPONENT"/>
    <property type="match status" value="1"/>
</dbReference>
<dbReference type="OMA" id="PESIMLQ"/>
<dbReference type="InterPro" id="IPR027272">
    <property type="entry name" value="Piezo"/>
</dbReference>
<feature type="transmembrane region" description="Helical" evidence="7">
    <location>
        <begin position="2351"/>
        <end position="2371"/>
    </location>
</feature>
<feature type="compositionally biased region" description="Polar residues" evidence="6">
    <location>
        <begin position="1318"/>
        <end position="1328"/>
    </location>
</feature>
<name>A0A078B9J0_STYLE</name>
<feature type="transmembrane region" description="Helical" evidence="7">
    <location>
        <begin position="1045"/>
        <end position="1062"/>
    </location>
</feature>
<feature type="transmembrane region" description="Helical" evidence="7">
    <location>
        <begin position="244"/>
        <end position="267"/>
    </location>
</feature>
<dbReference type="EMBL" id="CCKQ01019186">
    <property type="protein sequence ID" value="CDW91200.1"/>
    <property type="molecule type" value="Genomic_DNA"/>
</dbReference>
<dbReference type="Pfam" id="PF23188">
    <property type="entry name" value="THU_Piezo1"/>
    <property type="match status" value="1"/>
</dbReference>
<feature type="transmembrane region" description="Helical" evidence="7">
    <location>
        <begin position="2020"/>
        <end position="2038"/>
    </location>
</feature>
<evidence type="ECO:0000256" key="7">
    <source>
        <dbReference type="SAM" id="Phobius"/>
    </source>
</evidence>